<keyword evidence="1" id="KW-1133">Transmembrane helix</keyword>
<comment type="caution">
    <text evidence="2">The sequence shown here is derived from an EMBL/GenBank/DDBJ whole genome shotgun (WGS) entry which is preliminary data.</text>
</comment>
<evidence type="ECO:0000313" key="2">
    <source>
        <dbReference type="EMBL" id="OSY48598.1"/>
    </source>
</evidence>
<dbReference type="RefSeq" id="WP_085921641.1">
    <property type="nucleotide sequence ID" value="NZ_ASYR01000064.1"/>
</dbReference>
<sequence length="224" mass="24503">MELPHPRTCPAKGAQAASPRPPWAVGTLVAAGLLLTGAALLHLGMVFFSLAPHNAVTARHRAAVDAYVQPEFGQDWKLFAPNPLQRDEAVGVRLRTDGGAGDGEVSEWVNLTAEDIEAITGNPAPSHVHQNMLRRAWDGYVNTHTLKDKPTRGALGPLSEAYLKRVVLQRLGREWQGRPIVAVQVGGRFTPVPPPSWSSEGSPDTTTYRLLPWWPVSDQDYREL</sequence>
<evidence type="ECO:0000256" key="1">
    <source>
        <dbReference type="SAM" id="Phobius"/>
    </source>
</evidence>
<dbReference type="Pfam" id="PF19136">
    <property type="entry name" value="DUF5819"/>
    <property type="match status" value="1"/>
</dbReference>
<keyword evidence="1" id="KW-0812">Transmembrane</keyword>
<protein>
    <submittedName>
        <fullName evidence="2">Uncharacterized protein</fullName>
    </submittedName>
</protein>
<proteinExistence type="predicted"/>
<keyword evidence="1" id="KW-0472">Membrane</keyword>
<accession>A0A1Y2NNV8</accession>
<dbReference type="GeneID" id="91404902"/>
<dbReference type="InterPro" id="IPR043857">
    <property type="entry name" value="DUF5819"/>
</dbReference>
<evidence type="ECO:0000313" key="3">
    <source>
        <dbReference type="Proteomes" id="UP000194318"/>
    </source>
</evidence>
<dbReference type="Proteomes" id="UP000194318">
    <property type="component" value="Unassembled WGS sequence"/>
</dbReference>
<organism evidence="2 3">
    <name type="scientific">Streptomyces fradiae ATCC 10745 = DSM 40063</name>
    <dbReference type="NCBI Taxonomy" id="1319510"/>
    <lineage>
        <taxon>Bacteria</taxon>
        <taxon>Bacillati</taxon>
        <taxon>Actinomycetota</taxon>
        <taxon>Actinomycetes</taxon>
        <taxon>Kitasatosporales</taxon>
        <taxon>Streptomycetaceae</taxon>
        <taxon>Streptomyces</taxon>
    </lineage>
</organism>
<reference evidence="2 3" key="1">
    <citation type="submission" date="2016-09" db="EMBL/GenBank/DDBJ databases">
        <title>Streptomyces fradiae DSM40063, a candidate organism with high potential of specific P450 cytochromes.</title>
        <authorList>
            <person name="Grumaz C."/>
            <person name="Vainshtein Y."/>
            <person name="Kirstahler P."/>
            <person name="Sohn K."/>
        </authorList>
    </citation>
    <scope>NUCLEOTIDE SEQUENCE [LARGE SCALE GENOMIC DNA]</scope>
    <source>
        <strain evidence="2 3">DSM 40063</strain>
    </source>
</reference>
<dbReference type="AlphaFoldDB" id="A0A1Y2NNV8"/>
<dbReference type="EMBL" id="MIFZ01000350">
    <property type="protein sequence ID" value="OSY48598.1"/>
    <property type="molecule type" value="Genomic_DNA"/>
</dbReference>
<feature type="transmembrane region" description="Helical" evidence="1">
    <location>
        <begin position="28"/>
        <end position="51"/>
    </location>
</feature>
<name>A0A1Y2NNV8_STRFR</name>
<gene>
    <name evidence="2" type="ORF">BG846_05776</name>
</gene>